<organism evidence="2 3">
    <name type="scientific">Seminavis robusta</name>
    <dbReference type="NCBI Taxonomy" id="568900"/>
    <lineage>
        <taxon>Eukaryota</taxon>
        <taxon>Sar</taxon>
        <taxon>Stramenopiles</taxon>
        <taxon>Ochrophyta</taxon>
        <taxon>Bacillariophyta</taxon>
        <taxon>Bacillariophyceae</taxon>
        <taxon>Bacillariophycidae</taxon>
        <taxon>Naviculales</taxon>
        <taxon>Naviculaceae</taxon>
        <taxon>Seminavis</taxon>
    </lineage>
</organism>
<dbReference type="Proteomes" id="UP001153069">
    <property type="component" value="Unassembled WGS sequence"/>
</dbReference>
<feature type="compositionally biased region" description="Basic and acidic residues" evidence="1">
    <location>
        <begin position="65"/>
        <end position="88"/>
    </location>
</feature>
<evidence type="ECO:0000313" key="3">
    <source>
        <dbReference type="Proteomes" id="UP001153069"/>
    </source>
</evidence>
<dbReference type="AlphaFoldDB" id="A0A9N8HQ46"/>
<keyword evidence="3" id="KW-1185">Reference proteome</keyword>
<name>A0A9N8HQ46_9STRA</name>
<gene>
    <name evidence="2" type="ORF">SEMRO_952_G224010.1</name>
</gene>
<reference evidence="2" key="1">
    <citation type="submission" date="2020-06" db="EMBL/GenBank/DDBJ databases">
        <authorList>
            <consortium name="Plant Systems Biology data submission"/>
        </authorList>
    </citation>
    <scope>NUCLEOTIDE SEQUENCE</scope>
    <source>
        <strain evidence="2">D6</strain>
    </source>
</reference>
<sequence>MCDPNTILELNTRGITMFRDGKRQEAMDNFQASMANLLTYITKQHKKQLTESQGAVIASTGSPSNDKDSSDVDSRSSLESSKRSRDNEKEEETDEVGDLMPPLKKQRQKSAAPAERDTAATTTSSTVPQAPSLPPSSSTDPSSLLQLPRQTQSSTSSQSPAPHALAIPFETPTSDTYPEHVATLFNQVLVFPHEQQDDQSSSSANSTLPREHYDIFYASLLYNMGLVLHNYGLQYSCGQSLRKALETYEVAHGVLLHDLQRQTNTSSSNNSCWDVHHWLLYALFNNMANIYAFANSPIMTQYCLERLRWVLAHSDSNLLQPQDLLFLVVNLDVLGADGPGIIAAASA</sequence>
<dbReference type="SUPFAM" id="SSF48452">
    <property type="entry name" value="TPR-like"/>
    <property type="match status" value="1"/>
</dbReference>
<evidence type="ECO:0000256" key="1">
    <source>
        <dbReference type="SAM" id="MobiDB-lite"/>
    </source>
</evidence>
<dbReference type="EMBL" id="CAICTM010000950">
    <property type="protein sequence ID" value="CAB9518653.1"/>
    <property type="molecule type" value="Genomic_DNA"/>
</dbReference>
<feature type="region of interest" description="Disordered" evidence="1">
    <location>
        <begin position="52"/>
        <end position="172"/>
    </location>
</feature>
<evidence type="ECO:0000313" key="2">
    <source>
        <dbReference type="EMBL" id="CAB9518653.1"/>
    </source>
</evidence>
<feature type="compositionally biased region" description="Low complexity" evidence="1">
    <location>
        <begin position="135"/>
        <end position="160"/>
    </location>
</feature>
<accession>A0A9N8HQ46</accession>
<feature type="compositionally biased region" description="Polar residues" evidence="1">
    <location>
        <begin position="119"/>
        <end position="129"/>
    </location>
</feature>
<proteinExistence type="predicted"/>
<dbReference type="InterPro" id="IPR011990">
    <property type="entry name" value="TPR-like_helical_dom_sf"/>
</dbReference>
<comment type="caution">
    <text evidence="2">The sequence shown here is derived from an EMBL/GenBank/DDBJ whole genome shotgun (WGS) entry which is preliminary data.</text>
</comment>
<protein>
    <submittedName>
        <fullName evidence="2">Uncharacterized protein</fullName>
    </submittedName>
</protein>